<organism evidence="1 2">
    <name type="scientific">Burkholderia ambifaria (strain MC40-6)</name>
    <dbReference type="NCBI Taxonomy" id="398577"/>
    <lineage>
        <taxon>Bacteria</taxon>
        <taxon>Pseudomonadati</taxon>
        <taxon>Pseudomonadota</taxon>
        <taxon>Betaproteobacteria</taxon>
        <taxon>Burkholderiales</taxon>
        <taxon>Burkholderiaceae</taxon>
        <taxon>Burkholderia</taxon>
        <taxon>Burkholderia cepacia complex</taxon>
    </lineage>
</organism>
<reference evidence="2" key="1">
    <citation type="submission" date="2008-04" db="EMBL/GenBank/DDBJ databases">
        <title>Complete sequence of plasmid 1 of Burkholderia ambifaria MC40-6.</title>
        <authorList>
            <person name="Copeland A."/>
            <person name="Lucas S."/>
            <person name="Lapidus A."/>
            <person name="Glavina del Rio T."/>
            <person name="Dalin E."/>
            <person name="Tice H."/>
            <person name="Pitluck S."/>
            <person name="Chain P."/>
            <person name="Malfatti S."/>
            <person name="Shin M."/>
            <person name="Vergez L."/>
            <person name="Lang D."/>
            <person name="Schmutz J."/>
            <person name="Larimer F."/>
            <person name="Land M."/>
            <person name="Hauser L."/>
            <person name="Kyrpides N."/>
            <person name="Lykidis A."/>
            <person name="Ramette A."/>
            <person name="Konstantinidis K."/>
            <person name="Tiedje J."/>
            <person name="Richardson P."/>
        </authorList>
    </citation>
    <scope>NUCLEOTIDE SEQUENCE [LARGE SCALE GENOMIC DNA]</scope>
    <source>
        <strain evidence="2">MC40-6</strain>
        <plasmid evidence="2">Plasmid pBMC401</plasmid>
    </source>
</reference>
<dbReference type="KEGG" id="bac:BamMC406_6726"/>
<dbReference type="Proteomes" id="UP000001680">
    <property type="component" value="Plasmid pBMC401"/>
</dbReference>
<evidence type="ECO:0000313" key="1">
    <source>
        <dbReference type="EMBL" id="ACB69128.1"/>
    </source>
</evidence>
<dbReference type="AlphaFoldDB" id="B1Z6Q1"/>
<dbReference type="EMBL" id="CP001028">
    <property type="protein sequence ID" value="ACB69128.1"/>
    <property type="molecule type" value="Genomic_DNA"/>
</dbReference>
<gene>
    <name evidence="1" type="ordered locus">BamMC406_6726</name>
</gene>
<dbReference type="HOGENOM" id="CLU_3059254_0_0_4"/>
<geneLocation type="plasmid" evidence="1 2">
    <name>pBMC401</name>
</geneLocation>
<sequence length="53" mass="5941">MKATWDSVRAKGKLRPQTAPVPMLDVLTTLLTTPPEVRAIQFARVVSHLKYHA</sequence>
<name>B1Z6Q1_BURA4</name>
<accession>B1Z6Q1</accession>
<keyword evidence="1" id="KW-0614">Plasmid</keyword>
<proteinExistence type="predicted"/>
<protein>
    <submittedName>
        <fullName evidence="1">Uncharacterized protein</fullName>
    </submittedName>
</protein>
<evidence type="ECO:0000313" key="2">
    <source>
        <dbReference type="Proteomes" id="UP000001680"/>
    </source>
</evidence>